<dbReference type="InterPro" id="IPR005183">
    <property type="entry name" value="DUF305_CopM-like"/>
</dbReference>
<evidence type="ECO:0000313" key="4">
    <source>
        <dbReference type="EMBL" id="ANZ38035.1"/>
    </source>
</evidence>
<evidence type="ECO:0000256" key="1">
    <source>
        <dbReference type="SAM" id="MobiDB-lite"/>
    </source>
</evidence>
<evidence type="ECO:0000313" key="5">
    <source>
        <dbReference type="Proteomes" id="UP000093053"/>
    </source>
</evidence>
<dbReference type="STRING" id="1586287.BBK82_20205"/>
<dbReference type="Proteomes" id="UP000093053">
    <property type="component" value="Chromosome"/>
</dbReference>
<dbReference type="Pfam" id="PF03713">
    <property type="entry name" value="DUF305"/>
    <property type="match status" value="1"/>
</dbReference>
<keyword evidence="2" id="KW-0732">Signal</keyword>
<dbReference type="KEGG" id="led:BBK82_20205"/>
<protein>
    <recommendedName>
        <fullName evidence="3">DUF305 domain-containing protein</fullName>
    </recommendedName>
</protein>
<dbReference type="AlphaFoldDB" id="A0A1B2HJZ0"/>
<dbReference type="OrthoDB" id="26872at2"/>
<keyword evidence="5" id="KW-1185">Reference proteome</keyword>
<reference evidence="4 5" key="1">
    <citation type="submission" date="2016-07" db="EMBL/GenBank/DDBJ databases">
        <title>Complete genome sequence of the Lentzea guizhouensis DHS C013.</title>
        <authorList>
            <person name="Cao C."/>
        </authorList>
    </citation>
    <scope>NUCLEOTIDE SEQUENCE [LARGE SCALE GENOMIC DNA]</scope>
    <source>
        <strain evidence="4 5">DHS C013</strain>
    </source>
</reference>
<dbReference type="PANTHER" id="PTHR36933:SF1">
    <property type="entry name" value="SLL0788 PROTEIN"/>
    <property type="match status" value="1"/>
</dbReference>
<organism evidence="4 5">
    <name type="scientific">Lentzea guizhouensis</name>
    <dbReference type="NCBI Taxonomy" id="1586287"/>
    <lineage>
        <taxon>Bacteria</taxon>
        <taxon>Bacillati</taxon>
        <taxon>Actinomycetota</taxon>
        <taxon>Actinomycetes</taxon>
        <taxon>Pseudonocardiales</taxon>
        <taxon>Pseudonocardiaceae</taxon>
        <taxon>Lentzea</taxon>
    </lineage>
</organism>
<evidence type="ECO:0000259" key="3">
    <source>
        <dbReference type="Pfam" id="PF03713"/>
    </source>
</evidence>
<accession>A0A1B2HJZ0</accession>
<feature type="signal peptide" evidence="2">
    <location>
        <begin position="1"/>
        <end position="21"/>
    </location>
</feature>
<dbReference type="EMBL" id="CP016793">
    <property type="protein sequence ID" value="ANZ38035.1"/>
    <property type="molecule type" value="Genomic_DNA"/>
</dbReference>
<proteinExistence type="predicted"/>
<feature type="chain" id="PRO_5008538282" description="DUF305 domain-containing protein" evidence="2">
    <location>
        <begin position="22"/>
        <end position="203"/>
    </location>
</feature>
<feature type="region of interest" description="Disordered" evidence="1">
    <location>
        <begin position="25"/>
        <end position="45"/>
    </location>
</feature>
<dbReference type="RefSeq" id="WP_065916393.1">
    <property type="nucleotide sequence ID" value="NZ_CP016793.1"/>
</dbReference>
<feature type="compositionally biased region" description="Low complexity" evidence="1">
    <location>
        <begin position="25"/>
        <end position="40"/>
    </location>
</feature>
<evidence type="ECO:0000256" key="2">
    <source>
        <dbReference type="SAM" id="SignalP"/>
    </source>
</evidence>
<sequence length="203" mass="21478">MKRLVIAVAVLALAGCGGGDAVVPEGQQQQAHGHGAATSTAPPPAATARFNDADVMFAQMMVAHLQQGIDLAVVAKAMATGPKVKELAGAVDSTQREELEMLKGWLKLWGKPEQPSSDPNVHAAHGGMPLLDAKVISDVKDRSKEEFDLAYLNLMTGHQGGAVEMAQTELKDGSNPETTAYAQRVRDSRSGQIQQMLTLINGQ</sequence>
<dbReference type="PROSITE" id="PS51257">
    <property type="entry name" value="PROKAR_LIPOPROTEIN"/>
    <property type="match status" value="1"/>
</dbReference>
<dbReference type="PANTHER" id="PTHR36933">
    <property type="entry name" value="SLL0788 PROTEIN"/>
    <property type="match status" value="1"/>
</dbReference>
<feature type="domain" description="DUF305" evidence="3">
    <location>
        <begin position="54"/>
        <end position="199"/>
    </location>
</feature>
<gene>
    <name evidence="4" type="ORF">BBK82_20205</name>
</gene>
<dbReference type="Gene3D" id="1.20.1260.10">
    <property type="match status" value="1"/>
</dbReference>
<dbReference type="InterPro" id="IPR012347">
    <property type="entry name" value="Ferritin-like"/>
</dbReference>
<name>A0A1B2HJZ0_9PSEU</name>